<keyword evidence="3" id="KW-1185">Reference proteome</keyword>
<gene>
    <name evidence="2" type="ORF">F0562_024958</name>
</gene>
<dbReference type="EMBL" id="CM018036">
    <property type="protein sequence ID" value="KAA8540904.1"/>
    <property type="molecule type" value="Genomic_DNA"/>
</dbReference>
<proteinExistence type="predicted"/>
<evidence type="ECO:0000256" key="1">
    <source>
        <dbReference type="SAM" id="MobiDB-lite"/>
    </source>
</evidence>
<feature type="compositionally biased region" description="Basic and acidic residues" evidence="1">
    <location>
        <begin position="140"/>
        <end position="149"/>
    </location>
</feature>
<dbReference type="Proteomes" id="UP000325577">
    <property type="component" value="Linkage Group LG13"/>
</dbReference>
<feature type="region of interest" description="Disordered" evidence="1">
    <location>
        <begin position="128"/>
        <end position="380"/>
    </location>
</feature>
<dbReference type="AlphaFoldDB" id="A0A5J5BE00"/>
<dbReference type="GO" id="GO:0031213">
    <property type="term" value="C:RSF complex"/>
    <property type="evidence" value="ECO:0007669"/>
    <property type="project" value="InterPro"/>
</dbReference>
<reference evidence="2 3" key="1">
    <citation type="submission" date="2019-09" db="EMBL/GenBank/DDBJ databases">
        <title>A chromosome-level genome assembly of the Chinese tupelo Nyssa sinensis.</title>
        <authorList>
            <person name="Yang X."/>
            <person name="Kang M."/>
            <person name="Yang Y."/>
            <person name="Xiong H."/>
            <person name="Wang M."/>
            <person name="Zhang Z."/>
            <person name="Wang Z."/>
            <person name="Wu H."/>
            <person name="Ma T."/>
            <person name="Liu J."/>
            <person name="Xi Z."/>
        </authorList>
    </citation>
    <scope>NUCLEOTIDE SEQUENCE [LARGE SCALE GENOMIC DNA]</scope>
    <source>
        <strain evidence="2">J267</strain>
        <tissue evidence="2">Leaf</tissue>
    </source>
</reference>
<dbReference type="PANTHER" id="PTHR14296">
    <property type="entry name" value="REMODELING AND SPACING FACTOR 1"/>
    <property type="match status" value="1"/>
</dbReference>
<accession>A0A5J5BE00</accession>
<feature type="compositionally biased region" description="Basic and acidic residues" evidence="1">
    <location>
        <begin position="310"/>
        <end position="329"/>
    </location>
</feature>
<sequence>MLSILCSQEKLFSSKNRTEASLGKKLKIDMLPEIEKVHKRSACLGMQRETAGAVGEVGPRWKSKRLNDLESKWALKWPGSRGLAGALNEKGRRPQNLLSEENSVQNLMFLQMVDGVLHKFLVSFEAPSPKSPDYDETDEDHNSEPLDRSNRRRQRPQRYSAKEYVEAVSDNEADFDSDDDIVGEAVYDEEYLRRRKQRKMSSSSEGDEEYHWDEENAEEEEEEEDSLSISEESDEPQRFKKLPSRTQYEVSESGTESMKSENSNASGEHSDASDNAEFSMGSEEYEGNNDNQEMKIDLGSEDYEGNNDNQEMKIDQPVEQHPETVEKEQNWPPEKSNSPGQDEVEGVKKRRFLDLNELAPGSGFDDGPSTTMKDEDRDDF</sequence>
<dbReference type="OrthoDB" id="303107at2759"/>
<protein>
    <submittedName>
        <fullName evidence="2">Uncharacterized protein</fullName>
    </submittedName>
</protein>
<feature type="compositionally biased region" description="Acidic residues" evidence="1">
    <location>
        <begin position="169"/>
        <end position="189"/>
    </location>
</feature>
<evidence type="ECO:0000313" key="2">
    <source>
        <dbReference type="EMBL" id="KAA8540904.1"/>
    </source>
</evidence>
<dbReference type="GO" id="GO:0006355">
    <property type="term" value="P:regulation of DNA-templated transcription"/>
    <property type="evidence" value="ECO:0007669"/>
    <property type="project" value="InterPro"/>
</dbReference>
<name>A0A5J5BE00_9ASTE</name>
<feature type="compositionally biased region" description="Polar residues" evidence="1">
    <location>
        <begin position="244"/>
        <end position="267"/>
    </location>
</feature>
<dbReference type="PANTHER" id="PTHR14296:SF3">
    <property type="entry name" value="DIKAR, ISOFORM F"/>
    <property type="match status" value="1"/>
</dbReference>
<evidence type="ECO:0000313" key="3">
    <source>
        <dbReference type="Proteomes" id="UP000325577"/>
    </source>
</evidence>
<feature type="compositionally biased region" description="Acidic residues" evidence="1">
    <location>
        <begin position="205"/>
        <end position="234"/>
    </location>
</feature>
<organism evidence="2 3">
    <name type="scientific">Nyssa sinensis</name>
    <dbReference type="NCBI Taxonomy" id="561372"/>
    <lineage>
        <taxon>Eukaryota</taxon>
        <taxon>Viridiplantae</taxon>
        <taxon>Streptophyta</taxon>
        <taxon>Embryophyta</taxon>
        <taxon>Tracheophyta</taxon>
        <taxon>Spermatophyta</taxon>
        <taxon>Magnoliopsida</taxon>
        <taxon>eudicotyledons</taxon>
        <taxon>Gunneridae</taxon>
        <taxon>Pentapetalae</taxon>
        <taxon>asterids</taxon>
        <taxon>Cornales</taxon>
        <taxon>Nyssaceae</taxon>
        <taxon>Nyssa</taxon>
    </lineage>
</organism>
<dbReference type="InterPro" id="IPR028938">
    <property type="entry name" value="Rsf1-like"/>
</dbReference>